<dbReference type="InterPro" id="IPR053168">
    <property type="entry name" value="Glutamic_endopeptidase"/>
</dbReference>
<keyword evidence="4" id="KW-1185">Reference proteome</keyword>
<dbReference type="PANTHER" id="PTHR31589">
    <property type="entry name" value="PROTEIN, PUTATIVE (DUF239)-RELATED-RELATED"/>
    <property type="match status" value="1"/>
</dbReference>
<comment type="caution">
    <text evidence="3">The sequence shown here is derived from an EMBL/GenBank/DDBJ whole genome shotgun (WGS) entry which is preliminary data.</text>
</comment>
<feature type="domain" description="Neprosin PEP catalytic" evidence="2">
    <location>
        <begin position="147"/>
        <end position="380"/>
    </location>
</feature>
<feature type="chain" id="PRO_5032322087" description="Neprosin PEP catalytic domain-containing protein" evidence="1">
    <location>
        <begin position="22"/>
        <end position="380"/>
    </location>
</feature>
<name>A0A835LL08_9MAGN</name>
<evidence type="ECO:0000313" key="4">
    <source>
        <dbReference type="Proteomes" id="UP000631114"/>
    </source>
</evidence>
<gene>
    <name evidence="3" type="ORF">IFM89_038592</name>
</gene>
<proteinExistence type="predicted"/>
<evidence type="ECO:0000259" key="2">
    <source>
        <dbReference type="PROSITE" id="PS52045"/>
    </source>
</evidence>
<dbReference type="EMBL" id="JADFTS010000007">
    <property type="protein sequence ID" value="KAF9599498.1"/>
    <property type="molecule type" value="Genomic_DNA"/>
</dbReference>
<protein>
    <recommendedName>
        <fullName evidence="2">Neprosin PEP catalytic domain-containing protein</fullName>
    </recommendedName>
</protein>
<dbReference type="Pfam" id="PF03080">
    <property type="entry name" value="Neprosin"/>
    <property type="match status" value="1"/>
</dbReference>
<accession>A0A835LL08</accession>
<feature type="signal peptide" evidence="1">
    <location>
        <begin position="1"/>
        <end position="21"/>
    </location>
</feature>
<dbReference type="InterPro" id="IPR025521">
    <property type="entry name" value="Neprosin_propep"/>
</dbReference>
<dbReference type="OrthoDB" id="1858978at2759"/>
<dbReference type="Pfam" id="PF14365">
    <property type="entry name" value="Neprosin_AP"/>
    <property type="match status" value="1"/>
</dbReference>
<evidence type="ECO:0000256" key="1">
    <source>
        <dbReference type="SAM" id="SignalP"/>
    </source>
</evidence>
<dbReference type="PANTHER" id="PTHR31589:SF246">
    <property type="entry name" value="CARBOXYL-TERMINAL PEPTIDASE"/>
    <property type="match status" value="1"/>
</dbReference>
<reference evidence="3 4" key="1">
    <citation type="submission" date="2020-10" db="EMBL/GenBank/DDBJ databases">
        <title>The Coptis chinensis genome and diversification of protoberbering-type alkaloids.</title>
        <authorList>
            <person name="Wang B."/>
            <person name="Shu S."/>
            <person name="Song C."/>
            <person name="Liu Y."/>
        </authorList>
    </citation>
    <scope>NUCLEOTIDE SEQUENCE [LARGE SCALE GENOMIC DNA]</scope>
    <source>
        <strain evidence="3">HL-2020</strain>
        <tissue evidence="3">Leaf</tissue>
    </source>
</reference>
<organism evidence="3 4">
    <name type="scientific">Coptis chinensis</name>
    <dbReference type="NCBI Taxonomy" id="261450"/>
    <lineage>
        <taxon>Eukaryota</taxon>
        <taxon>Viridiplantae</taxon>
        <taxon>Streptophyta</taxon>
        <taxon>Embryophyta</taxon>
        <taxon>Tracheophyta</taxon>
        <taxon>Spermatophyta</taxon>
        <taxon>Magnoliopsida</taxon>
        <taxon>Ranunculales</taxon>
        <taxon>Ranunculaceae</taxon>
        <taxon>Coptidoideae</taxon>
        <taxon>Coptis</taxon>
    </lineage>
</organism>
<sequence length="380" mass="42598">MASSNLLIVSLLVLTTYVVGGKALSKEEDLELEKQLNSLNKPPVKTIQEENGDLFDCIGINKQPAFDHPLLKDHKIQLRPSWYPKPLVDVTTSTKLQSTTMVKGTTFWCPKGTVPIRRTQKEDLIRAKSFLETFPAFPTTTIQPNTPGTPRSYQAAIFTNYTTKGYFGVGAYINIHNPKVGPQQWSSSQIYIASDFQTTYDFDALSAGWAANRTFCYNLLCNGFVQINHELPIGHPFSNISVYDGAQFDLPLYIGKDPKTGNWWLVNTYHNFNYGYWPKELFPSLMVPAPFLAWGGYTKTGDNETSPPMGSGYFEYSGNHTSYFRALIAANVNYEITLPYSKFEMVTDGTPCYIVGAVQFDFKEDIHYNFVYGGPGGKCG</sequence>
<dbReference type="InterPro" id="IPR004314">
    <property type="entry name" value="Neprosin"/>
</dbReference>
<dbReference type="PROSITE" id="PS52045">
    <property type="entry name" value="NEPROSIN_PEP_CD"/>
    <property type="match status" value="1"/>
</dbReference>
<evidence type="ECO:0000313" key="3">
    <source>
        <dbReference type="EMBL" id="KAF9599498.1"/>
    </source>
</evidence>
<dbReference type="AlphaFoldDB" id="A0A835LL08"/>
<dbReference type="Proteomes" id="UP000631114">
    <property type="component" value="Unassembled WGS sequence"/>
</dbReference>
<keyword evidence="1" id="KW-0732">Signal</keyword>